<dbReference type="InterPro" id="IPR012341">
    <property type="entry name" value="6hp_glycosidase-like_sf"/>
</dbReference>
<dbReference type="Gene3D" id="2.60.40.10">
    <property type="entry name" value="Immunoglobulins"/>
    <property type="match status" value="1"/>
</dbReference>
<dbReference type="Proteomes" id="UP000260644">
    <property type="component" value="Unassembled WGS sequence"/>
</dbReference>
<keyword evidence="4 6" id="KW-0326">Glycosidase</keyword>
<feature type="signal peptide" evidence="8">
    <location>
        <begin position="1"/>
        <end position="21"/>
    </location>
</feature>
<evidence type="ECO:0000259" key="10">
    <source>
        <dbReference type="Pfam" id="PF02927"/>
    </source>
</evidence>
<keyword evidence="2 6" id="KW-0378">Hydrolase</keyword>
<feature type="active site" evidence="6">
    <location>
        <position position="497"/>
    </location>
</feature>
<dbReference type="CDD" id="cd02850">
    <property type="entry name" value="E_set_Cellulase_N"/>
    <property type="match status" value="1"/>
</dbReference>
<dbReference type="InterPro" id="IPR001701">
    <property type="entry name" value="Glyco_hydro_9"/>
</dbReference>
<evidence type="ECO:0000313" key="12">
    <source>
        <dbReference type="Proteomes" id="UP000260644"/>
    </source>
</evidence>
<keyword evidence="5 6" id="KW-0624">Polysaccharide degradation</keyword>
<evidence type="ECO:0000256" key="7">
    <source>
        <dbReference type="PROSITE-ProRule" id="PRU10060"/>
    </source>
</evidence>
<evidence type="ECO:0000256" key="3">
    <source>
        <dbReference type="ARBA" id="ARBA00023277"/>
    </source>
</evidence>
<comment type="catalytic activity">
    <reaction evidence="8">
        <text>Endohydrolysis of (1-&gt;4)-beta-D-glucosidic linkages in cellulose, lichenin and cereal beta-D-glucans.</text>
        <dbReference type="EC" id="3.2.1.4"/>
    </reaction>
</comment>
<sequence length="575" mass="64086">MSRFLIFCFSIFILLSNNLTAQTDNPIRINQCGYYPFAPKLAVVITSGASDSFYVIKTTRDTVMRGVLGSEQASLNSALHTRLIDFSALTDTGSYKILVPGYTDSYQFNILPDAMQEVAKAVLKGYYYQRASMPLLQQYAGKWARAAGHPDTNVLIHSNAADETRKESFVVASPGGWYDAGDYNKYIVNSGITMGTLLAAYEDYPDYFNKLLINLPESGNGIPDILNEIVYNLRWMLTMQDPNDGGVYHKCTNASFDGMIMPDKAKTTRYLVQKGTAATLDFAAVTAQSARVLKPFLPQLADSCLIASRAAWAWANTNPALPYNQDSINKIYKPAIQTGAYGDNQFYDEWLWAAAELYATTDEQPFLEMFKLYIPKQLRLPNWGNVAAMAYYTILRKEQTSALSLQLKEQLLTLAAHYKNSNTAFHTVMGQSVKDFVWGSNDVAAHQGVLMLFAYKLTGDKTYVNRALDNVDYILGRNATGYSFVTGFGTKSPMHPHHRPSIADKITEPIPGLVVGGPNPKMEDKCKYPFTTPEQAYTDQNASYASNEIAINWNAPLVYLVNAMEAIQKDIVHKR</sequence>
<dbReference type="Gene3D" id="1.50.10.10">
    <property type="match status" value="1"/>
</dbReference>
<feature type="domain" description="Glycoside hydrolase family 9" evidence="9">
    <location>
        <begin position="117"/>
        <end position="560"/>
    </location>
</feature>
<evidence type="ECO:0000256" key="6">
    <source>
        <dbReference type="PROSITE-ProRule" id="PRU10059"/>
    </source>
</evidence>
<evidence type="ECO:0000256" key="4">
    <source>
        <dbReference type="ARBA" id="ARBA00023295"/>
    </source>
</evidence>
<proteinExistence type="inferred from homology"/>
<comment type="caution">
    <text evidence="11">The sequence shown here is derived from an EMBL/GenBank/DDBJ whole genome shotgun (WGS) entry which is preliminary data.</text>
</comment>
<feature type="active site" evidence="7">
    <location>
        <position position="539"/>
    </location>
</feature>
<evidence type="ECO:0000256" key="5">
    <source>
        <dbReference type="ARBA" id="ARBA00023326"/>
    </source>
</evidence>
<keyword evidence="12" id="KW-1185">Reference proteome</keyword>
<dbReference type="PANTHER" id="PTHR22298">
    <property type="entry name" value="ENDO-1,4-BETA-GLUCANASE"/>
    <property type="match status" value="1"/>
</dbReference>
<dbReference type="OrthoDB" id="9808897at2"/>
<dbReference type="SUPFAM" id="SSF81296">
    <property type="entry name" value="E set domains"/>
    <property type="match status" value="1"/>
</dbReference>
<dbReference type="GO" id="GO:0008810">
    <property type="term" value="F:cellulase activity"/>
    <property type="evidence" value="ECO:0007669"/>
    <property type="project" value="UniProtKB-EC"/>
</dbReference>
<keyword evidence="8" id="KW-0732">Signal</keyword>
<feature type="chain" id="PRO_5017496961" description="Endoglucanase" evidence="8">
    <location>
        <begin position="22"/>
        <end position="575"/>
    </location>
</feature>
<protein>
    <recommendedName>
        <fullName evidence="8">Endoglucanase</fullName>
        <ecNumber evidence="8">3.2.1.4</ecNumber>
    </recommendedName>
</protein>
<dbReference type="EC" id="3.2.1.4" evidence="8"/>
<name>A0A3E1YEK0_9BACT</name>
<keyword evidence="8" id="KW-0136">Cellulose degradation</keyword>
<feature type="domain" description="Cellulase Ig-like" evidence="10">
    <location>
        <begin position="23"/>
        <end position="103"/>
    </location>
</feature>
<gene>
    <name evidence="11" type="ORF">DVR12_07240</name>
</gene>
<evidence type="ECO:0000256" key="8">
    <source>
        <dbReference type="RuleBase" id="RU361166"/>
    </source>
</evidence>
<dbReference type="AlphaFoldDB" id="A0A3E1YEK0"/>
<keyword evidence="3 6" id="KW-0119">Carbohydrate metabolism</keyword>
<feature type="active site" evidence="7">
    <location>
        <position position="548"/>
    </location>
</feature>
<dbReference type="InterPro" id="IPR013783">
    <property type="entry name" value="Ig-like_fold"/>
</dbReference>
<accession>A0A3E1YEK0</accession>
<dbReference type="InterPro" id="IPR004197">
    <property type="entry name" value="Cellulase_Ig-like"/>
</dbReference>
<reference evidence="11 12" key="1">
    <citation type="submission" date="2018-07" db="EMBL/GenBank/DDBJ databases">
        <title>Chitinophaga K2CV101002-2 sp. nov., isolated from a monsoon evergreen broad-leaved forest soil.</title>
        <authorList>
            <person name="Lv Y."/>
        </authorList>
    </citation>
    <scope>NUCLEOTIDE SEQUENCE [LARGE SCALE GENOMIC DNA]</scope>
    <source>
        <strain evidence="11 12">GDMCC 1.1288</strain>
    </source>
</reference>
<dbReference type="SUPFAM" id="SSF48208">
    <property type="entry name" value="Six-hairpin glycosidases"/>
    <property type="match status" value="1"/>
</dbReference>
<comment type="similarity">
    <text evidence="1 6 8">Belongs to the glycosyl hydrolase 9 (cellulase E) family.</text>
</comment>
<dbReference type="InterPro" id="IPR018221">
    <property type="entry name" value="Glyco_hydro_9_His_AS"/>
</dbReference>
<organism evidence="11 12">
    <name type="scientific">Chitinophaga silvatica</name>
    <dbReference type="NCBI Taxonomy" id="2282649"/>
    <lineage>
        <taxon>Bacteria</taxon>
        <taxon>Pseudomonadati</taxon>
        <taxon>Bacteroidota</taxon>
        <taxon>Chitinophagia</taxon>
        <taxon>Chitinophagales</taxon>
        <taxon>Chitinophagaceae</taxon>
        <taxon>Chitinophaga</taxon>
    </lineage>
</organism>
<dbReference type="InterPro" id="IPR033126">
    <property type="entry name" value="Glyco_hydro_9_Asp/Glu_AS"/>
</dbReference>
<dbReference type="Pfam" id="PF02927">
    <property type="entry name" value="CelD_N"/>
    <property type="match status" value="1"/>
</dbReference>
<dbReference type="PROSITE" id="PS00698">
    <property type="entry name" value="GH9_3"/>
    <property type="match status" value="1"/>
</dbReference>
<evidence type="ECO:0000256" key="2">
    <source>
        <dbReference type="ARBA" id="ARBA00022801"/>
    </source>
</evidence>
<dbReference type="Pfam" id="PF00759">
    <property type="entry name" value="Glyco_hydro_9"/>
    <property type="match status" value="1"/>
</dbReference>
<evidence type="ECO:0000313" key="11">
    <source>
        <dbReference type="EMBL" id="RFS24975.1"/>
    </source>
</evidence>
<dbReference type="GO" id="GO:0030245">
    <property type="term" value="P:cellulose catabolic process"/>
    <property type="evidence" value="ECO:0007669"/>
    <property type="project" value="UniProtKB-KW"/>
</dbReference>
<dbReference type="InterPro" id="IPR014756">
    <property type="entry name" value="Ig_E-set"/>
</dbReference>
<evidence type="ECO:0000256" key="1">
    <source>
        <dbReference type="ARBA" id="ARBA00007072"/>
    </source>
</evidence>
<dbReference type="RefSeq" id="WP_116974969.1">
    <property type="nucleotide sequence ID" value="NZ_QPMM01000002.1"/>
</dbReference>
<dbReference type="EMBL" id="QPMM01000002">
    <property type="protein sequence ID" value="RFS24975.1"/>
    <property type="molecule type" value="Genomic_DNA"/>
</dbReference>
<dbReference type="InterPro" id="IPR008928">
    <property type="entry name" value="6-hairpin_glycosidase_sf"/>
</dbReference>
<dbReference type="PROSITE" id="PS00592">
    <property type="entry name" value="GH9_2"/>
    <property type="match status" value="1"/>
</dbReference>
<evidence type="ECO:0000259" key="9">
    <source>
        <dbReference type="Pfam" id="PF00759"/>
    </source>
</evidence>